<comment type="caution">
    <text evidence="2">The sequence shown here is derived from an EMBL/GenBank/DDBJ whole genome shotgun (WGS) entry which is preliminary data.</text>
</comment>
<dbReference type="EMBL" id="BNDW01000035">
    <property type="protein sequence ID" value="GHI23102.1"/>
    <property type="molecule type" value="Genomic_DNA"/>
</dbReference>
<reference evidence="2" key="1">
    <citation type="submission" date="2024-05" db="EMBL/GenBank/DDBJ databases">
        <title>Whole genome shotgun sequence of Streptomyces hydrogenans NBRC 13475.</title>
        <authorList>
            <person name="Komaki H."/>
            <person name="Tamura T."/>
        </authorList>
    </citation>
    <scope>NUCLEOTIDE SEQUENCE</scope>
    <source>
        <strain evidence="2">NBRC 13475</strain>
    </source>
</reference>
<gene>
    <name evidence="2" type="ORF">Shyd_44730</name>
</gene>
<dbReference type="Gene3D" id="2.115.10.10">
    <property type="entry name" value="Tachylectin 2"/>
    <property type="match status" value="1"/>
</dbReference>
<keyword evidence="1" id="KW-0732">Signal</keyword>
<dbReference type="SUPFAM" id="SSF69318">
    <property type="entry name" value="Integrin alpha N-terminal domain"/>
    <property type="match status" value="1"/>
</dbReference>
<dbReference type="Proteomes" id="UP001052739">
    <property type="component" value="Unassembled WGS sequence"/>
</dbReference>
<dbReference type="InterPro" id="IPR028994">
    <property type="entry name" value="Integrin_alpha_N"/>
</dbReference>
<dbReference type="PANTHER" id="PTHR44103:SF1">
    <property type="entry name" value="PROPROTEIN CONVERTASE P"/>
    <property type="match status" value="1"/>
</dbReference>
<organism evidence="2 3">
    <name type="scientific">Streptomyces hydrogenans</name>
    <dbReference type="NCBI Taxonomy" id="1873719"/>
    <lineage>
        <taxon>Bacteria</taxon>
        <taxon>Bacillati</taxon>
        <taxon>Actinomycetota</taxon>
        <taxon>Actinomycetes</taxon>
        <taxon>Kitasatosporales</taxon>
        <taxon>Streptomycetaceae</taxon>
        <taxon>Streptomyces</taxon>
    </lineage>
</organism>
<evidence type="ECO:0008006" key="4">
    <source>
        <dbReference type="Google" id="ProtNLM"/>
    </source>
</evidence>
<evidence type="ECO:0000256" key="1">
    <source>
        <dbReference type="ARBA" id="ARBA00022729"/>
    </source>
</evidence>
<protein>
    <recommendedName>
        <fullName evidence="4">VCBS repeat-containing protein</fullName>
    </recommendedName>
</protein>
<accession>A0ABQ3PDL3</accession>
<name>A0ABQ3PDL3_9ACTN</name>
<evidence type="ECO:0000313" key="3">
    <source>
        <dbReference type="Proteomes" id="UP001052739"/>
    </source>
</evidence>
<proteinExistence type="predicted"/>
<sequence>MLAAGVVGGASAASAATQELIDFTVVNRVLQPGVGWAELGPTGLTYGGDEEGSDSFDGTLVYALSKAPLTDASWAKGGLPAGLSLDSENSTCSPGSATGIYLCPITDENGWTALDIAAAESTAHGTTLHYGVVYVPRGGDVAKAVKEAQTAGSLTETGWRAARTVTVKSLEHVSQNTVKFSTPQVPAGGTATHKVTVHAVDRGKLEIGFEPGTGMRDWEMDEVPVYVTATSAGSSVAQCEHYTSSVSEGAGLSCDIDPGSGGPVDVTVSYTMKAASSTAAWRINTYAAYNVYDWGLGNPEASSEFAVQSSRAVPARFAMVSRDKSGVLRWHYGTGKASSPFRDYAENVGTGWQTYNTITKLAPLTAQAGGGGLVARDASGVLWHYKTTGAWYEPFAARVKVGGGWQIYDALTGVGDVSGDGKADLIARDKTGVLWLYQGNGAGGFAGRVKVGAGWQAYNQITGSGDLDGDGKADLIARDKTGVLWSYKGSGKAAGPFGARVKVGGGWQVYPMVVAPGDLNDDGRADLVGRDTTGKVYLYRGTGKLAGPYSARSAIGVADLPSSVNLLF</sequence>
<dbReference type="Pfam" id="PF13517">
    <property type="entry name" value="FG-GAP_3"/>
    <property type="match status" value="1"/>
</dbReference>
<dbReference type="PANTHER" id="PTHR44103">
    <property type="entry name" value="PROPROTEIN CONVERTASE P"/>
    <property type="match status" value="1"/>
</dbReference>
<dbReference type="InterPro" id="IPR013517">
    <property type="entry name" value="FG-GAP"/>
</dbReference>
<keyword evidence="3" id="KW-1185">Reference proteome</keyword>
<evidence type="ECO:0000313" key="2">
    <source>
        <dbReference type="EMBL" id="GHI23102.1"/>
    </source>
</evidence>